<accession>A0A0L0UV89</accession>
<evidence type="ECO:0000313" key="2">
    <source>
        <dbReference type="EMBL" id="KNE90930.1"/>
    </source>
</evidence>
<feature type="compositionally biased region" description="Polar residues" evidence="1">
    <location>
        <begin position="209"/>
        <end position="218"/>
    </location>
</feature>
<dbReference type="Proteomes" id="UP000054564">
    <property type="component" value="Unassembled WGS sequence"/>
</dbReference>
<dbReference type="EMBL" id="AJIL01000228">
    <property type="protein sequence ID" value="KNE90930.1"/>
    <property type="molecule type" value="Genomic_DNA"/>
</dbReference>
<reference evidence="3" key="1">
    <citation type="submission" date="2014-03" db="EMBL/GenBank/DDBJ databases">
        <title>The Genome Sequence of Puccinia striiformis f. sp. tritici PST-78.</title>
        <authorList>
            <consortium name="The Broad Institute Genome Sequencing Platform"/>
            <person name="Cuomo C."/>
            <person name="Hulbert S."/>
            <person name="Chen X."/>
            <person name="Walker B."/>
            <person name="Young S.K."/>
            <person name="Zeng Q."/>
            <person name="Gargeya S."/>
            <person name="Fitzgerald M."/>
            <person name="Haas B."/>
            <person name="Abouelleil A."/>
            <person name="Alvarado L."/>
            <person name="Arachchi H.M."/>
            <person name="Berlin A.M."/>
            <person name="Chapman S.B."/>
            <person name="Goldberg J."/>
            <person name="Griggs A."/>
            <person name="Gujja S."/>
            <person name="Hansen M."/>
            <person name="Howarth C."/>
            <person name="Imamovic A."/>
            <person name="Larimer J."/>
            <person name="McCowan C."/>
            <person name="Montmayeur A."/>
            <person name="Murphy C."/>
            <person name="Neiman D."/>
            <person name="Pearson M."/>
            <person name="Priest M."/>
            <person name="Roberts A."/>
            <person name="Saif S."/>
            <person name="Shea T."/>
            <person name="Sisk P."/>
            <person name="Sykes S."/>
            <person name="Wortman J."/>
            <person name="Nusbaum C."/>
            <person name="Birren B."/>
        </authorList>
    </citation>
    <scope>NUCLEOTIDE SEQUENCE [LARGE SCALE GENOMIC DNA]</scope>
    <source>
        <strain evidence="3">race PST-78</strain>
    </source>
</reference>
<feature type="compositionally biased region" description="Polar residues" evidence="1">
    <location>
        <begin position="251"/>
        <end position="263"/>
    </location>
</feature>
<dbReference type="OrthoDB" id="10645759at2759"/>
<comment type="caution">
    <text evidence="2">The sequence shown here is derived from an EMBL/GenBank/DDBJ whole genome shotgun (WGS) entry which is preliminary data.</text>
</comment>
<dbReference type="AlphaFoldDB" id="A0A0L0UV89"/>
<organism evidence="2 3">
    <name type="scientific">Puccinia striiformis f. sp. tritici PST-78</name>
    <dbReference type="NCBI Taxonomy" id="1165861"/>
    <lineage>
        <taxon>Eukaryota</taxon>
        <taxon>Fungi</taxon>
        <taxon>Dikarya</taxon>
        <taxon>Basidiomycota</taxon>
        <taxon>Pucciniomycotina</taxon>
        <taxon>Pucciniomycetes</taxon>
        <taxon>Pucciniales</taxon>
        <taxon>Pucciniaceae</taxon>
        <taxon>Puccinia</taxon>
    </lineage>
</organism>
<sequence>MIFRVLAPPAKLARMAASELMSGAATQYKLGGCAAESIANGLKPNDRPGVCDSLSAQHPSLYRMAAPHSNSDAAIRASFAGSVVPLILVIGQCTIAMEFVRWIPGSEHPSPSINHSTEVAQSSLAAINGIEPISNKQLAASSLLPVAGADPGNWLDGKGSCFKFILKILEHCILITSESTTTPGQIPSSHDTPVTRLDSGSEMDHQIEIPNQESSSAQPKPRQGDAGIIKCIVKRLPSPPRETCFVAKGGLTTNNPSKGIPTS</sequence>
<protein>
    <submittedName>
        <fullName evidence="2">Uncharacterized protein</fullName>
    </submittedName>
</protein>
<feature type="region of interest" description="Disordered" evidence="1">
    <location>
        <begin position="209"/>
        <end position="263"/>
    </location>
</feature>
<keyword evidence="3" id="KW-1185">Reference proteome</keyword>
<evidence type="ECO:0000256" key="1">
    <source>
        <dbReference type="SAM" id="MobiDB-lite"/>
    </source>
</evidence>
<gene>
    <name evidence="2" type="ORF">PSTG_15625</name>
</gene>
<proteinExistence type="predicted"/>
<name>A0A0L0UV89_9BASI</name>
<evidence type="ECO:0000313" key="3">
    <source>
        <dbReference type="Proteomes" id="UP000054564"/>
    </source>
</evidence>